<dbReference type="Pfam" id="PF10065">
    <property type="entry name" value="DUF2303"/>
    <property type="match status" value="1"/>
</dbReference>
<accession>A0ABY8FCZ3</accession>
<evidence type="ECO:0000313" key="1">
    <source>
        <dbReference type="EMBL" id="WFF40422.1"/>
    </source>
</evidence>
<proteinExistence type="predicted"/>
<name>A0ABY8FCZ3_9GAMM</name>
<organism evidence="1 2">
    <name type="scientific">Salinicola endophyticus</name>
    <dbReference type="NCBI Taxonomy" id="1949083"/>
    <lineage>
        <taxon>Bacteria</taxon>
        <taxon>Pseudomonadati</taxon>
        <taxon>Pseudomonadota</taxon>
        <taxon>Gammaproteobacteria</taxon>
        <taxon>Oceanospirillales</taxon>
        <taxon>Halomonadaceae</taxon>
        <taxon>Salinicola</taxon>
    </lineage>
</organism>
<reference evidence="1 2" key="1">
    <citation type="submission" date="2019-01" db="EMBL/GenBank/DDBJ databases">
        <title>Genome sequence of Salinicola endophyticus REST5.</title>
        <authorList>
            <person name="Nascimento F.X."/>
        </authorList>
    </citation>
    <scope>NUCLEOTIDE SEQUENCE [LARGE SCALE GENOMIC DNA]</scope>
    <source>
        <strain evidence="1 2">REST5</strain>
    </source>
</reference>
<dbReference type="InterPro" id="IPR019276">
    <property type="entry name" value="DUF2303"/>
</dbReference>
<evidence type="ECO:0000313" key="2">
    <source>
        <dbReference type="Proteomes" id="UP001321526"/>
    </source>
</evidence>
<keyword evidence="2" id="KW-1185">Reference proteome</keyword>
<protein>
    <submittedName>
        <fullName evidence="1">DUF2303 family protein</fullName>
    </submittedName>
</protein>
<dbReference type="EMBL" id="CP035631">
    <property type="protein sequence ID" value="WFF40422.1"/>
    <property type="molecule type" value="Genomic_DNA"/>
</dbReference>
<gene>
    <name evidence="1" type="ORF">EVC62_02295</name>
</gene>
<dbReference type="Proteomes" id="UP001321526">
    <property type="component" value="Chromosome"/>
</dbReference>
<sequence length="274" mass="30176">MTKDYTMFDAEALDKLQDLTQAATIGHPGTHVPTMLVPRGYDLVSLEKYMENPGRFRGNFATSSIEDYADYVNHESSSRVFVDIEKMKAKAFFDLGTHLDPGHGDHTATLALEKTAAYAAMLDADGKAFAQKDLAHWVEDWHANIEGEDSNGTSLSPMQLAAAVRRIEIKASSERTHEEGDWNSSRSGLDQLDARSGDATPAIIRFSCTPYEALSQRTFTLRVSILTDDTKPRLKLRVTGLSADQELIAQEFKHVLGQHLADGATLLLGTFAKS</sequence>